<dbReference type="eggNOG" id="COG0671">
    <property type="taxonomic scope" value="Bacteria"/>
</dbReference>
<keyword evidence="2" id="KW-1133">Transmembrane helix</keyword>
<proteinExistence type="predicted"/>
<dbReference type="Gene3D" id="1.20.144.10">
    <property type="entry name" value="Phosphatidic acid phosphatase type 2/haloperoxidase"/>
    <property type="match status" value="1"/>
</dbReference>
<feature type="transmembrane region" description="Helical" evidence="2">
    <location>
        <begin position="87"/>
        <end position="108"/>
    </location>
</feature>
<feature type="compositionally biased region" description="Polar residues" evidence="1">
    <location>
        <begin position="252"/>
        <end position="261"/>
    </location>
</feature>
<reference evidence="4 5" key="1">
    <citation type="journal article" date="2010" name="DNA Res.">
        <title>Genome sequence of Kitasatospora setae NBRC 14216T: an evolutionary snapshot of the family Streptomycetaceae.</title>
        <authorList>
            <person name="Ichikawa N."/>
            <person name="Oguchi A."/>
            <person name="Ikeda H."/>
            <person name="Ishikawa J."/>
            <person name="Kitani S."/>
            <person name="Watanabe Y."/>
            <person name="Nakamura S."/>
            <person name="Katano Y."/>
            <person name="Kishi E."/>
            <person name="Sasagawa M."/>
            <person name="Ankai A."/>
            <person name="Fukui S."/>
            <person name="Hashimoto Y."/>
            <person name="Kamata S."/>
            <person name="Otoguro M."/>
            <person name="Tanikawa S."/>
            <person name="Nihira T."/>
            <person name="Horinouchi S."/>
            <person name="Ohnishi Y."/>
            <person name="Hayakawa M."/>
            <person name="Kuzuyama T."/>
            <person name="Arisawa A."/>
            <person name="Nomoto F."/>
            <person name="Miura H."/>
            <person name="Takahashi Y."/>
            <person name="Fujita N."/>
        </authorList>
    </citation>
    <scope>NUCLEOTIDE SEQUENCE [LARGE SCALE GENOMIC DNA]</scope>
    <source>
        <strain evidence="5">ATCC 33774 / DSM 43861 / JCM 3304 / KCC A-0304 / NBRC 14216 / KM-6054</strain>
    </source>
</reference>
<dbReference type="HOGENOM" id="CLU_069620_0_0_11"/>
<dbReference type="PANTHER" id="PTHR14969:SF13">
    <property type="entry name" value="AT30094P"/>
    <property type="match status" value="1"/>
</dbReference>
<feature type="compositionally biased region" description="Pro residues" evidence="1">
    <location>
        <begin position="234"/>
        <end position="246"/>
    </location>
</feature>
<feature type="compositionally biased region" description="Low complexity" evidence="1">
    <location>
        <begin position="285"/>
        <end position="299"/>
    </location>
</feature>
<dbReference type="InterPro" id="IPR000326">
    <property type="entry name" value="PAP2/HPO"/>
</dbReference>
<keyword evidence="2" id="KW-0472">Membrane</keyword>
<evidence type="ECO:0000313" key="5">
    <source>
        <dbReference type="Proteomes" id="UP000007076"/>
    </source>
</evidence>
<dbReference type="SUPFAM" id="SSF48317">
    <property type="entry name" value="Acid phosphatase/Vanadium-dependent haloperoxidase"/>
    <property type="match status" value="1"/>
</dbReference>
<dbReference type="PATRIC" id="fig|452652.3.peg.1757"/>
<dbReference type="EMBL" id="AP010968">
    <property type="protein sequence ID" value="BAJ27577.1"/>
    <property type="molecule type" value="Genomic_DNA"/>
</dbReference>
<dbReference type="AlphaFoldDB" id="E4N8P6"/>
<keyword evidence="2" id="KW-0812">Transmembrane</keyword>
<feature type="transmembrane region" description="Helical" evidence="2">
    <location>
        <begin position="7"/>
        <end position="27"/>
    </location>
</feature>
<accession>E4N8P6</accession>
<evidence type="ECO:0000259" key="3">
    <source>
        <dbReference type="SMART" id="SM00014"/>
    </source>
</evidence>
<feature type="transmembrane region" description="Helical" evidence="2">
    <location>
        <begin position="128"/>
        <end position="151"/>
    </location>
</feature>
<dbReference type="InterPro" id="IPR036938">
    <property type="entry name" value="PAP2/HPO_sf"/>
</dbReference>
<evidence type="ECO:0000313" key="4">
    <source>
        <dbReference type="EMBL" id="BAJ27577.1"/>
    </source>
</evidence>
<dbReference type="KEGG" id="ksk:KSE_17530"/>
<feature type="transmembrane region" description="Helical" evidence="2">
    <location>
        <begin position="158"/>
        <end position="180"/>
    </location>
</feature>
<gene>
    <name evidence="4" type="ordered locus">KSE_17530</name>
</gene>
<feature type="domain" description="Phosphatidic acid phosphatase type 2/haloperoxidase" evidence="3">
    <location>
        <begin position="87"/>
        <end position="198"/>
    </location>
</feature>
<dbReference type="Proteomes" id="UP000007076">
    <property type="component" value="Chromosome"/>
</dbReference>
<sequence length="299" mass="32085">MSISRRHGLLFGLVGLLYLAVVVAILYDSPLVDLDWHLQQLRPYKQWPGALPYLDIWVVAGQRGPTAIAACLWLGWRCYRSHSARPLLVMGTALLLLNLTVGGVKILTGRLGPHYAHYVGSPELFSGGSIFPSGHTANAVVTWGVLAYLAVRWRRTGAALAALTAASIGLTTVYLGTHWISDVFAGWAAGALVLLALPPAEPALAALDRWVLAAWHRDGRFARPAAPATRPYPAAAPRPAWPPRPQPVQARSTTPSRTARLSRSERYSMVSGPSGATARTVRQPRSAASSRARSTGSPG</sequence>
<dbReference type="SMART" id="SM00014">
    <property type="entry name" value="acidPPc"/>
    <property type="match status" value="1"/>
</dbReference>
<keyword evidence="5" id="KW-1185">Reference proteome</keyword>
<feature type="transmembrane region" description="Helical" evidence="2">
    <location>
        <begin position="186"/>
        <end position="207"/>
    </location>
</feature>
<name>E4N8P6_KITSK</name>
<feature type="region of interest" description="Disordered" evidence="1">
    <location>
        <begin position="225"/>
        <end position="299"/>
    </location>
</feature>
<organism evidence="4 5">
    <name type="scientific">Kitasatospora setae (strain ATCC 33774 / DSM 43861 / JCM 3304 / KCC A-0304 / NBRC 14216 / KM-6054)</name>
    <name type="common">Streptomyces setae</name>
    <dbReference type="NCBI Taxonomy" id="452652"/>
    <lineage>
        <taxon>Bacteria</taxon>
        <taxon>Bacillati</taxon>
        <taxon>Actinomycetota</taxon>
        <taxon>Actinomycetes</taxon>
        <taxon>Kitasatosporales</taxon>
        <taxon>Streptomycetaceae</taxon>
        <taxon>Kitasatospora</taxon>
    </lineage>
</organism>
<feature type="transmembrane region" description="Helical" evidence="2">
    <location>
        <begin position="56"/>
        <end position="75"/>
    </location>
</feature>
<protein>
    <recommendedName>
        <fullName evidence="3">Phosphatidic acid phosphatase type 2/haloperoxidase domain-containing protein</fullName>
    </recommendedName>
</protein>
<evidence type="ECO:0000256" key="1">
    <source>
        <dbReference type="SAM" id="MobiDB-lite"/>
    </source>
</evidence>
<dbReference type="PANTHER" id="PTHR14969">
    <property type="entry name" value="SPHINGOSINE-1-PHOSPHATE PHOSPHOHYDROLASE"/>
    <property type="match status" value="1"/>
</dbReference>
<dbReference type="Pfam" id="PF01569">
    <property type="entry name" value="PAP2"/>
    <property type="match status" value="1"/>
</dbReference>
<evidence type="ECO:0000256" key="2">
    <source>
        <dbReference type="SAM" id="Phobius"/>
    </source>
</evidence>
<dbReference type="STRING" id="452652.KSE_17530"/>
<dbReference type="RefSeq" id="WP_014134895.1">
    <property type="nucleotide sequence ID" value="NC_016109.1"/>
</dbReference>